<feature type="domain" description="HD-GYP" evidence="2">
    <location>
        <begin position="132"/>
        <end position="329"/>
    </location>
</feature>
<dbReference type="InterPro" id="IPR037522">
    <property type="entry name" value="HD_GYP_dom"/>
</dbReference>
<dbReference type="PROSITE" id="PS51832">
    <property type="entry name" value="HD_GYP"/>
    <property type="match status" value="1"/>
</dbReference>
<dbReference type="Proteomes" id="UP000248188">
    <property type="component" value="Unassembled WGS sequence"/>
</dbReference>
<reference evidence="3 4" key="1">
    <citation type="submission" date="2018-06" db="EMBL/GenBank/DDBJ databases">
        <title>Pseudomonas diversity within urban Lake Michigan freshwaters.</title>
        <authorList>
            <person name="Batrich M."/>
            <person name="Hatzopoulos T."/>
            <person name="Putonti C."/>
        </authorList>
    </citation>
    <scope>NUCLEOTIDE SEQUENCE [LARGE SCALE GENOMIC DNA]</scope>
    <source>
        <strain evidence="3 4">MB-090624</strain>
    </source>
</reference>
<sequence length="400" mass="44381">MLKLISIHQLQMGMYIHQFCGSWLDHSFWKAGFVLDSHADLQRLRSSNLSSLWIDTSKGGDLPEASATTTPDLPPTAQPATAATPRASMDEEVQRALKLCAYSRKAVTAMFQEVRMGQALEMQQAEDLVLQIGQSLLRHPDALISLARLKNADDYTYMHSVAVCALMLATARQLGLSEDYIRLAGIAGLLHDVGKLTIPDSILNKPQKLSDTEFERVKLHPEAGGAILRQSPDVDALVLDVCLHHHEKADGSGYPHRLAGNQISLFAQMGAVCDVYDAVTSNRPYNRGWDPAEAIQRMSTWKGHFDQRVFQAFVKSVGIYPVGALVRLKSGRLAVVIEQNPKSLLTPKVRVFFSTRSNLPLEQNVVDLAKIHGQDRIVAREAPEDWEFKNLDRLWSGVPA</sequence>
<dbReference type="SUPFAM" id="SSF109604">
    <property type="entry name" value="HD-domain/PDEase-like"/>
    <property type="match status" value="1"/>
</dbReference>
<dbReference type="AlphaFoldDB" id="A0A9Q6N6V7"/>
<evidence type="ECO:0000259" key="2">
    <source>
        <dbReference type="PROSITE" id="PS51832"/>
    </source>
</evidence>
<dbReference type="Pfam" id="PF11871">
    <property type="entry name" value="DUF3391"/>
    <property type="match status" value="1"/>
</dbReference>
<accession>A0A9Q6N6V7</accession>
<dbReference type="SMART" id="SM00471">
    <property type="entry name" value="HDc"/>
    <property type="match status" value="1"/>
</dbReference>
<dbReference type="RefSeq" id="WP_110653441.1">
    <property type="nucleotide sequence ID" value="NZ_JAUTCI010000009.1"/>
</dbReference>
<dbReference type="EMBL" id="QJRN01000023">
    <property type="protein sequence ID" value="PYC30149.1"/>
    <property type="molecule type" value="Genomic_DNA"/>
</dbReference>
<gene>
    <name evidence="3" type="ORF">DMX08_27795</name>
</gene>
<evidence type="ECO:0000313" key="4">
    <source>
        <dbReference type="Proteomes" id="UP000248188"/>
    </source>
</evidence>
<dbReference type="PANTHER" id="PTHR43155:SF2">
    <property type="entry name" value="CYCLIC DI-GMP PHOSPHODIESTERASE PA4108"/>
    <property type="match status" value="1"/>
</dbReference>
<dbReference type="PANTHER" id="PTHR43155">
    <property type="entry name" value="CYCLIC DI-GMP PHOSPHODIESTERASE PA4108-RELATED"/>
    <property type="match status" value="1"/>
</dbReference>
<dbReference type="Pfam" id="PF13487">
    <property type="entry name" value="HD_5"/>
    <property type="match status" value="1"/>
</dbReference>
<feature type="compositionally biased region" description="Low complexity" evidence="1">
    <location>
        <begin position="78"/>
        <end position="87"/>
    </location>
</feature>
<dbReference type="InterPro" id="IPR021812">
    <property type="entry name" value="DUF3391"/>
</dbReference>
<protein>
    <submittedName>
        <fullName evidence="3">Phosphodiesterase</fullName>
    </submittedName>
</protein>
<dbReference type="CDD" id="cd00077">
    <property type="entry name" value="HDc"/>
    <property type="match status" value="1"/>
</dbReference>
<evidence type="ECO:0000313" key="3">
    <source>
        <dbReference type="EMBL" id="PYC30149.1"/>
    </source>
</evidence>
<evidence type="ECO:0000256" key="1">
    <source>
        <dbReference type="SAM" id="MobiDB-lite"/>
    </source>
</evidence>
<feature type="region of interest" description="Disordered" evidence="1">
    <location>
        <begin position="63"/>
        <end position="87"/>
    </location>
</feature>
<dbReference type="Gene3D" id="1.10.3210.10">
    <property type="entry name" value="Hypothetical protein af1432"/>
    <property type="match status" value="1"/>
</dbReference>
<comment type="caution">
    <text evidence="3">The sequence shown here is derived from an EMBL/GenBank/DDBJ whole genome shotgun (WGS) entry which is preliminary data.</text>
</comment>
<dbReference type="GO" id="GO:0008081">
    <property type="term" value="F:phosphoric diester hydrolase activity"/>
    <property type="evidence" value="ECO:0007669"/>
    <property type="project" value="UniProtKB-ARBA"/>
</dbReference>
<proteinExistence type="predicted"/>
<dbReference type="InterPro" id="IPR003607">
    <property type="entry name" value="HD/PDEase_dom"/>
</dbReference>
<name>A0A9Q6N6V7_9PSED</name>
<organism evidence="3 4">
    <name type="scientific">Pseudomonas protegens</name>
    <dbReference type="NCBI Taxonomy" id="380021"/>
    <lineage>
        <taxon>Bacteria</taxon>
        <taxon>Pseudomonadati</taxon>
        <taxon>Pseudomonadota</taxon>
        <taxon>Gammaproteobacteria</taxon>
        <taxon>Pseudomonadales</taxon>
        <taxon>Pseudomonadaceae</taxon>
        <taxon>Pseudomonas</taxon>
    </lineage>
</organism>